<gene>
    <name evidence="2" type="ORF">SAMN04488047_10562</name>
</gene>
<dbReference type="PANTHER" id="PTHR30399">
    <property type="entry name" value="UNCHARACTERIZED PROTEIN YGJP"/>
    <property type="match status" value="1"/>
</dbReference>
<keyword evidence="3" id="KW-1185">Reference proteome</keyword>
<feature type="domain" description="YgjP-like metallopeptidase" evidence="1">
    <location>
        <begin position="23"/>
        <end position="218"/>
    </location>
</feature>
<dbReference type="Proteomes" id="UP000199356">
    <property type="component" value="Unassembled WGS sequence"/>
</dbReference>
<accession>A0A1I5PE38</accession>
<evidence type="ECO:0000313" key="3">
    <source>
        <dbReference type="Proteomes" id="UP000199356"/>
    </source>
</evidence>
<dbReference type="PANTHER" id="PTHR30399:SF1">
    <property type="entry name" value="UTP PYROPHOSPHATASE"/>
    <property type="match status" value="1"/>
</dbReference>
<dbReference type="AlphaFoldDB" id="A0A1I5PE38"/>
<dbReference type="InterPro" id="IPR053136">
    <property type="entry name" value="UTP_pyrophosphatase-like"/>
</dbReference>
<evidence type="ECO:0000313" key="2">
    <source>
        <dbReference type="EMBL" id="SFP32339.1"/>
    </source>
</evidence>
<name>A0A1I5PE38_9RHOB</name>
<dbReference type="Gene3D" id="3.30.2010.10">
    <property type="entry name" value="Metalloproteases ('zincins'), catalytic domain"/>
    <property type="match status" value="1"/>
</dbReference>
<dbReference type="Pfam" id="PF01863">
    <property type="entry name" value="YgjP-like"/>
    <property type="match status" value="1"/>
</dbReference>
<dbReference type="RefSeq" id="WP_093420202.1">
    <property type="nucleotide sequence ID" value="NZ_FOXA01000005.1"/>
</dbReference>
<reference evidence="2 3" key="1">
    <citation type="submission" date="2016-10" db="EMBL/GenBank/DDBJ databases">
        <authorList>
            <person name="de Groot N.N."/>
        </authorList>
    </citation>
    <scope>NUCLEOTIDE SEQUENCE [LARGE SCALE GENOMIC DNA]</scope>
    <source>
        <strain evidence="2 3">DSM 19547</strain>
    </source>
</reference>
<evidence type="ECO:0000259" key="1">
    <source>
        <dbReference type="Pfam" id="PF01863"/>
    </source>
</evidence>
<sequence length="229" mass="25658">MGQATLPGNPPIEIVMRRSTRARRISLRVSGLDGRVTLTLPRRTKEADALAFAREKEAWLRAALDRRPEEARPLPGVALPVEGRERLITAGPVRAARIEEARIVVPEGRPCGPRVAAALKLLARERLAEAVGRHAAAVGRPHGRITLRDTRSRWGSCNSRGDLMFSWRLILAPAEVLDYVAAHEVAHLAHMDHSPRFWAAVARLMPDFEAPRLWLRQNGGELHRWRFTD</sequence>
<organism evidence="2 3">
    <name type="scientific">Tranquillimonas alkanivorans</name>
    <dbReference type="NCBI Taxonomy" id="441119"/>
    <lineage>
        <taxon>Bacteria</taxon>
        <taxon>Pseudomonadati</taxon>
        <taxon>Pseudomonadota</taxon>
        <taxon>Alphaproteobacteria</taxon>
        <taxon>Rhodobacterales</taxon>
        <taxon>Roseobacteraceae</taxon>
        <taxon>Tranquillimonas</taxon>
    </lineage>
</organism>
<proteinExistence type="predicted"/>
<dbReference type="InterPro" id="IPR002725">
    <property type="entry name" value="YgjP-like_metallopeptidase"/>
</dbReference>
<dbReference type="CDD" id="cd07344">
    <property type="entry name" value="M48_yhfN_like"/>
    <property type="match status" value="1"/>
</dbReference>
<dbReference type="OrthoDB" id="9795402at2"/>
<protein>
    <recommendedName>
        <fullName evidence="1">YgjP-like metallopeptidase domain-containing protein</fullName>
    </recommendedName>
</protein>
<dbReference type="STRING" id="441119.SAMN04488047_10562"/>
<dbReference type="EMBL" id="FOXA01000005">
    <property type="protein sequence ID" value="SFP32339.1"/>
    <property type="molecule type" value="Genomic_DNA"/>
</dbReference>